<feature type="domain" description="Glycosyltransferase 2-like" evidence="1">
    <location>
        <begin position="4"/>
        <end position="125"/>
    </location>
</feature>
<reference evidence="2 3" key="1">
    <citation type="submission" date="2019-12" db="EMBL/GenBank/DDBJ databases">
        <authorList>
            <person name="Yang R."/>
        </authorList>
    </citation>
    <scope>NUCLEOTIDE SEQUENCE [LARGE SCALE GENOMIC DNA]</scope>
    <source>
        <strain evidence="2 3">DONG20-135</strain>
    </source>
</reference>
<evidence type="ECO:0000313" key="2">
    <source>
        <dbReference type="EMBL" id="MXQ72987.1"/>
    </source>
</evidence>
<evidence type="ECO:0000259" key="1">
    <source>
        <dbReference type="Pfam" id="PF00535"/>
    </source>
</evidence>
<dbReference type="SUPFAM" id="SSF53448">
    <property type="entry name" value="Nucleotide-diphospho-sugar transferases"/>
    <property type="match status" value="1"/>
</dbReference>
<sequence length="324" mass="38127">MDISIVIPVKNGGEKFKKCLAMIKNQKTSLTYEVICVDSGSKDDSIAVIKEYGYTLYEIPAAEFGHGKTRNFGASKGSGQFIVFITQDAIPAHENWLENLVRPMYLDKDIVGGFGAHYPDFENCNVFEIRNITECFRQFGDQTNIISLDDQSAFLKNDAYRGYISFFSDNNSCVRKSIFEIYPYDDVNFAEDQIWMRKMMEKGYKKVFCYDAPVIHSHNYPLKEYFTRCYDEYKGLYNIQQYRIARSVPELLKEYLKICWYELNYVRHSELSISEKIKNIIYMFIRNYFKFKAGYLGGKYHLLDEDKQIKLDRKFSQQFKQRNS</sequence>
<dbReference type="AlphaFoldDB" id="A0A6N8UB69"/>
<dbReference type="CDD" id="cd00761">
    <property type="entry name" value="Glyco_tranf_GTA_type"/>
    <property type="match status" value="1"/>
</dbReference>
<keyword evidence="2" id="KW-0808">Transferase</keyword>
<dbReference type="InterPro" id="IPR029044">
    <property type="entry name" value="Nucleotide-diphossugar_trans"/>
</dbReference>
<name>A0A6N8UB69_9FIRM</name>
<reference evidence="2 3" key="2">
    <citation type="submission" date="2020-01" db="EMBL/GenBank/DDBJ databases">
        <title>Clostridiaceae sp. nov. isolated from the gut of human by culturomics.</title>
        <authorList>
            <person name="Chang Y."/>
        </authorList>
    </citation>
    <scope>NUCLEOTIDE SEQUENCE [LARGE SCALE GENOMIC DNA]</scope>
    <source>
        <strain evidence="2 3">DONG20-135</strain>
    </source>
</reference>
<gene>
    <name evidence="2" type="ORF">GSF08_03435</name>
</gene>
<dbReference type="InterPro" id="IPR001173">
    <property type="entry name" value="Glyco_trans_2-like"/>
</dbReference>
<keyword evidence="3" id="KW-1185">Reference proteome</keyword>
<dbReference type="Gene3D" id="3.90.550.10">
    <property type="entry name" value="Spore Coat Polysaccharide Biosynthesis Protein SpsA, Chain A"/>
    <property type="match status" value="1"/>
</dbReference>
<dbReference type="EMBL" id="WUUQ01000001">
    <property type="protein sequence ID" value="MXQ72987.1"/>
    <property type="molecule type" value="Genomic_DNA"/>
</dbReference>
<dbReference type="PANTHER" id="PTHR22916:SF3">
    <property type="entry name" value="UDP-GLCNAC:BETAGAL BETA-1,3-N-ACETYLGLUCOSAMINYLTRANSFERASE-LIKE PROTEIN 1"/>
    <property type="match status" value="1"/>
</dbReference>
<dbReference type="Proteomes" id="UP000434036">
    <property type="component" value="Unassembled WGS sequence"/>
</dbReference>
<evidence type="ECO:0000313" key="3">
    <source>
        <dbReference type="Proteomes" id="UP000434036"/>
    </source>
</evidence>
<comment type="caution">
    <text evidence="2">The sequence shown here is derived from an EMBL/GenBank/DDBJ whole genome shotgun (WGS) entry which is preliminary data.</text>
</comment>
<dbReference type="Pfam" id="PF00535">
    <property type="entry name" value="Glycos_transf_2"/>
    <property type="match status" value="1"/>
</dbReference>
<dbReference type="GO" id="GO:0016758">
    <property type="term" value="F:hexosyltransferase activity"/>
    <property type="evidence" value="ECO:0007669"/>
    <property type="project" value="UniProtKB-ARBA"/>
</dbReference>
<dbReference type="PANTHER" id="PTHR22916">
    <property type="entry name" value="GLYCOSYLTRANSFERASE"/>
    <property type="match status" value="1"/>
</dbReference>
<proteinExistence type="predicted"/>
<dbReference type="RefSeq" id="WP_160624418.1">
    <property type="nucleotide sequence ID" value="NZ_WUUQ01000001.1"/>
</dbReference>
<protein>
    <submittedName>
        <fullName evidence="2">Glycosyltransferase</fullName>
    </submittedName>
</protein>
<accession>A0A6N8UB69</accession>
<organism evidence="2 3">
    <name type="scientific">Copranaerobaculum intestinale</name>
    <dbReference type="NCBI Taxonomy" id="2692629"/>
    <lineage>
        <taxon>Bacteria</taxon>
        <taxon>Bacillati</taxon>
        <taxon>Bacillota</taxon>
        <taxon>Erysipelotrichia</taxon>
        <taxon>Erysipelotrichales</taxon>
        <taxon>Erysipelotrichaceae</taxon>
        <taxon>Copranaerobaculum</taxon>
    </lineage>
</organism>